<keyword evidence="4" id="KW-0560">Oxidoreductase</keyword>
<name>A0A4Y2BSY3_ARAVE</name>
<keyword evidence="2" id="KW-0349">Heme</keyword>
<evidence type="ECO:0000313" key="8">
    <source>
        <dbReference type="Proteomes" id="UP000499080"/>
    </source>
</evidence>
<dbReference type="OrthoDB" id="1055148at2759"/>
<accession>A0A4Y2BSY3</accession>
<evidence type="ECO:0000313" key="7">
    <source>
        <dbReference type="EMBL" id="GBL95321.1"/>
    </source>
</evidence>
<dbReference type="Proteomes" id="UP000499080">
    <property type="component" value="Unassembled WGS sequence"/>
</dbReference>
<evidence type="ECO:0000256" key="1">
    <source>
        <dbReference type="ARBA" id="ARBA00010617"/>
    </source>
</evidence>
<dbReference type="GO" id="GO:0005506">
    <property type="term" value="F:iron ion binding"/>
    <property type="evidence" value="ECO:0007669"/>
    <property type="project" value="InterPro"/>
</dbReference>
<dbReference type="EMBL" id="BGPR01000110">
    <property type="protein sequence ID" value="GBL95321.1"/>
    <property type="molecule type" value="Genomic_DNA"/>
</dbReference>
<dbReference type="InterPro" id="IPR001128">
    <property type="entry name" value="Cyt_P450"/>
</dbReference>
<keyword evidence="3" id="KW-0479">Metal-binding</keyword>
<evidence type="ECO:0000256" key="4">
    <source>
        <dbReference type="ARBA" id="ARBA00023002"/>
    </source>
</evidence>
<dbReference type="GO" id="GO:0020037">
    <property type="term" value="F:heme binding"/>
    <property type="evidence" value="ECO:0007669"/>
    <property type="project" value="InterPro"/>
</dbReference>
<evidence type="ECO:0000256" key="6">
    <source>
        <dbReference type="ARBA" id="ARBA00023033"/>
    </source>
</evidence>
<dbReference type="Gene3D" id="1.10.630.10">
    <property type="entry name" value="Cytochrome P450"/>
    <property type="match status" value="1"/>
</dbReference>
<evidence type="ECO:0000256" key="2">
    <source>
        <dbReference type="ARBA" id="ARBA00022617"/>
    </source>
</evidence>
<dbReference type="PANTHER" id="PTHR24289">
    <property type="entry name" value="STEROID 17-ALPHA-HYDROXYLASE/17,20 LYASE"/>
    <property type="match status" value="1"/>
</dbReference>
<proteinExistence type="inferred from homology"/>
<evidence type="ECO:0000256" key="5">
    <source>
        <dbReference type="ARBA" id="ARBA00023004"/>
    </source>
</evidence>
<keyword evidence="5" id="KW-0408">Iron</keyword>
<dbReference type="AlphaFoldDB" id="A0A4Y2BSY3"/>
<dbReference type="GO" id="GO:0016705">
    <property type="term" value="F:oxidoreductase activity, acting on paired donors, with incorporation or reduction of molecular oxygen"/>
    <property type="evidence" value="ECO:0007669"/>
    <property type="project" value="InterPro"/>
</dbReference>
<gene>
    <name evidence="7" type="primary">Cyp18a1_13</name>
    <name evidence="7" type="ORF">AVEN_37764_1</name>
</gene>
<sequence length="253" mass="28766">MHNQRSGAFEVLKVLLRCTAVDDCTMEFVLQWYKSRQRRPPGPIGLPFVGYLPFLGKEPHKTFWNMRKKYGDIISVYLGSKYTVVLNEYKVAKEVLGHPGSLDRPRDLFKHLGHVGFVAINGERWLEQRRFTMSAAKDSGFGKDYWEALIMEELSNLVQKLQQQKGKAIDISEDLLSSFNTSLLSLLIGRRLGKDEVDKLHLSAEYSDVVLTETGQSNATSLVPGLRKVCEIFKVAGHDKSRKVILQFSSFLK</sequence>
<dbReference type="InterPro" id="IPR036396">
    <property type="entry name" value="Cyt_P450_sf"/>
</dbReference>
<protein>
    <submittedName>
        <fullName evidence="7">Cytochrome P450 18a1</fullName>
    </submittedName>
</protein>
<keyword evidence="6" id="KW-0503">Monooxygenase</keyword>
<comment type="caution">
    <text evidence="7">The sequence shown here is derived from an EMBL/GenBank/DDBJ whole genome shotgun (WGS) entry which is preliminary data.</text>
</comment>
<comment type="similarity">
    <text evidence="1">Belongs to the cytochrome P450 family.</text>
</comment>
<reference evidence="7 8" key="1">
    <citation type="journal article" date="2019" name="Sci. Rep.">
        <title>Orb-weaving spider Araneus ventricosus genome elucidates the spidroin gene catalogue.</title>
        <authorList>
            <person name="Kono N."/>
            <person name="Nakamura H."/>
            <person name="Ohtoshi R."/>
            <person name="Moran D.A.P."/>
            <person name="Shinohara A."/>
            <person name="Yoshida Y."/>
            <person name="Fujiwara M."/>
            <person name="Mori M."/>
            <person name="Tomita M."/>
            <person name="Arakawa K."/>
        </authorList>
    </citation>
    <scope>NUCLEOTIDE SEQUENCE [LARGE SCALE GENOMIC DNA]</scope>
</reference>
<evidence type="ECO:0000256" key="3">
    <source>
        <dbReference type="ARBA" id="ARBA00022723"/>
    </source>
</evidence>
<dbReference type="SUPFAM" id="SSF48264">
    <property type="entry name" value="Cytochrome P450"/>
    <property type="match status" value="1"/>
</dbReference>
<keyword evidence="8" id="KW-1185">Reference proteome</keyword>
<organism evidence="7 8">
    <name type="scientific">Araneus ventricosus</name>
    <name type="common">Orbweaver spider</name>
    <name type="synonym">Epeira ventricosa</name>
    <dbReference type="NCBI Taxonomy" id="182803"/>
    <lineage>
        <taxon>Eukaryota</taxon>
        <taxon>Metazoa</taxon>
        <taxon>Ecdysozoa</taxon>
        <taxon>Arthropoda</taxon>
        <taxon>Chelicerata</taxon>
        <taxon>Arachnida</taxon>
        <taxon>Araneae</taxon>
        <taxon>Araneomorphae</taxon>
        <taxon>Entelegynae</taxon>
        <taxon>Araneoidea</taxon>
        <taxon>Araneidae</taxon>
        <taxon>Araneus</taxon>
    </lineage>
</organism>
<dbReference type="GO" id="GO:0004497">
    <property type="term" value="F:monooxygenase activity"/>
    <property type="evidence" value="ECO:0007669"/>
    <property type="project" value="UniProtKB-KW"/>
</dbReference>
<dbReference type="Pfam" id="PF00067">
    <property type="entry name" value="p450"/>
    <property type="match status" value="1"/>
</dbReference>
<dbReference type="PANTHER" id="PTHR24289:SF1">
    <property type="entry name" value="STEROID 17-ALPHA-HYDROXYLASE_17,20 LYASE"/>
    <property type="match status" value="1"/>
</dbReference>